<dbReference type="Gene3D" id="3.30.565.10">
    <property type="entry name" value="Histidine kinase-like ATPase, C-terminal domain"/>
    <property type="match status" value="1"/>
</dbReference>
<keyword evidence="10" id="KW-0067">ATP-binding</keyword>
<keyword evidence="8" id="KW-0547">Nucleotide-binding</keyword>
<keyword evidence="11 15" id="KW-1133">Transmembrane helix</keyword>
<evidence type="ECO:0000313" key="19">
    <source>
        <dbReference type="Proteomes" id="UP000675379"/>
    </source>
</evidence>
<evidence type="ECO:0000256" key="1">
    <source>
        <dbReference type="ARBA" id="ARBA00000085"/>
    </source>
</evidence>
<dbReference type="GO" id="GO:0005886">
    <property type="term" value="C:plasma membrane"/>
    <property type="evidence" value="ECO:0007669"/>
    <property type="project" value="UniProtKB-SubCell"/>
</dbReference>
<dbReference type="InterPro" id="IPR036890">
    <property type="entry name" value="HATPase_C_sf"/>
</dbReference>
<evidence type="ECO:0000256" key="11">
    <source>
        <dbReference type="ARBA" id="ARBA00022989"/>
    </source>
</evidence>
<evidence type="ECO:0000256" key="12">
    <source>
        <dbReference type="ARBA" id="ARBA00023012"/>
    </source>
</evidence>
<dbReference type="GO" id="GO:0000155">
    <property type="term" value="F:phosphorelay sensor kinase activity"/>
    <property type="evidence" value="ECO:0007669"/>
    <property type="project" value="InterPro"/>
</dbReference>
<proteinExistence type="predicted"/>
<evidence type="ECO:0000313" key="18">
    <source>
        <dbReference type="EMBL" id="MBR0574836.1"/>
    </source>
</evidence>
<dbReference type="RefSeq" id="WP_211799353.1">
    <property type="nucleotide sequence ID" value="NZ_JAGSCS010000001.1"/>
</dbReference>
<gene>
    <name evidence="18" type="ORF">KCG48_00635</name>
</gene>
<feature type="domain" description="Histidine kinase" evidence="16">
    <location>
        <begin position="279"/>
        <end position="496"/>
    </location>
</feature>
<keyword evidence="19" id="KW-1185">Reference proteome</keyword>
<sequence>MIKRSITNKLTFIMVLLMSLLLLASMLFMAYSFETYYTRTKKAALAENLETFKKQTPSSAEGFIEAINTFETANGTRLFIFGQNGVLQYMAYGGTRIDGDYIEIINRFFSDLVSDQDLAQSMLDQGKVISREYSRQDGSIRYFLTVGAMPMGSETSIALSISSLYPINEAARTIRNFFVYVFFGGFAVVLTLAFFISRTITRPLRKLTASSKELAQLNFDVGIEAWTQDEIGELSTSLSTLAQNLKSALQELQEKNVLLEQDIEKSQKLETLRKEFIRDISHELKTPITLIEGYAEGLLDGIGENSQQEYLEIILDEAKNMEKLVKDMIEVSYAESEAFSLKITEFSLDQVLKEALAPFQEYQGKDVDFTLDILPGVLIQGDVLKVGTALRNIIKNGISYCDPLQGQKKAVAIRLFEEAEGLKLILRNAPAHIEEEDLQNIWIPFYKKDKSRHRQEGSTGLGLSIIRNVLEKHHWAYTLENDGDGVAFTIVFQNYRRG</sequence>
<dbReference type="SUPFAM" id="SSF47384">
    <property type="entry name" value="Homodimeric domain of signal transducing histidine kinase"/>
    <property type="match status" value="1"/>
</dbReference>
<comment type="subcellular location">
    <subcellularLocation>
        <location evidence="2">Cell membrane</location>
        <topology evidence="2">Multi-pass membrane protein</topology>
    </subcellularLocation>
</comment>
<dbReference type="GO" id="GO:0005524">
    <property type="term" value="F:ATP binding"/>
    <property type="evidence" value="ECO:0007669"/>
    <property type="project" value="UniProtKB-KW"/>
</dbReference>
<keyword evidence="9" id="KW-0418">Kinase</keyword>
<evidence type="ECO:0000256" key="14">
    <source>
        <dbReference type="SAM" id="Coils"/>
    </source>
</evidence>
<evidence type="ECO:0000259" key="16">
    <source>
        <dbReference type="PROSITE" id="PS50109"/>
    </source>
</evidence>
<protein>
    <recommendedName>
        <fullName evidence="3">histidine kinase</fullName>
        <ecNumber evidence="3">2.7.13.3</ecNumber>
    </recommendedName>
</protein>
<evidence type="ECO:0000256" key="4">
    <source>
        <dbReference type="ARBA" id="ARBA00022475"/>
    </source>
</evidence>
<evidence type="ECO:0000256" key="8">
    <source>
        <dbReference type="ARBA" id="ARBA00022741"/>
    </source>
</evidence>
<evidence type="ECO:0000256" key="6">
    <source>
        <dbReference type="ARBA" id="ARBA00022679"/>
    </source>
</evidence>
<feature type="transmembrane region" description="Helical" evidence="15">
    <location>
        <begin position="177"/>
        <end position="196"/>
    </location>
</feature>
<dbReference type="InterPro" id="IPR004358">
    <property type="entry name" value="Sig_transdc_His_kin-like_C"/>
</dbReference>
<dbReference type="InterPro" id="IPR050398">
    <property type="entry name" value="HssS/ArlS-like"/>
</dbReference>
<dbReference type="InterPro" id="IPR005467">
    <property type="entry name" value="His_kinase_dom"/>
</dbReference>
<evidence type="ECO:0000256" key="3">
    <source>
        <dbReference type="ARBA" id="ARBA00012438"/>
    </source>
</evidence>
<reference evidence="18" key="1">
    <citation type="submission" date="2021-04" db="EMBL/GenBank/DDBJ databases">
        <title>Proteiniclasticum sedimins sp. nov., an obligate anaerobic bacterium isolated from anaerobic sludge.</title>
        <authorList>
            <person name="Liu J."/>
        </authorList>
    </citation>
    <scope>NUCLEOTIDE SEQUENCE</scope>
    <source>
        <strain evidence="18">BAD-10</strain>
    </source>
</reference>
<evidence type="ECO:0000256" key="7">
    <source>
        <dbReference type="ARBA" id="ARBA00022692"/>
    </source>
</evidence>
<dbReference type="Gene3D" id="1.10.287.130">
    <property type="match status" value="1"/>
</dbReference>
<dbReference type="PROSITE" id="PS50109">
    <property type="entry name" value="HIS_KIN"/>
    <property type="match status" value="1"/>
</dbReference>
<name>A0A941CPD4_9CLOT</name>
<evidence type="ECO:0000256" key="10">
    <source>
        <dbReference type="ARBA" id="ARBA00022840"/>
    </source>
</evidence>
<dbReference type="Gene3D" id="6.10.340.10">
    <property type="match status" value="1"/>
</dbReference>
<evidence type="ECO:0000256" key="15">
    <source>
        <dbReference type="SAM" id="Phobius"/>
    </source>
</evidence>
<keyword evidence="6" id="KW-0808">Transferase</keyword>
<dbReference type="Pfam" id="PF00672">
    <property type="entry name" value="HAMP"/>
    <property type="match status" value="1"/>
</dbReference>
<comment type="catalytic activity">
    <reaction evidence="1">
        <text>ATP + protein L-histidine = ADP + protein N-phospho-L-histidine.</text>
        <dbReference type="EC" id="2.7.13.3"/>
    </reaction>
</comment>
<evidence type="ECO:0000259" key="17">
    <source>
        <dbReference type="PROSITE" id="PS50885"/>
    </source>
</evidence>
<comment type="caution">
    <text evidence="18">The sequence shown here is derived from an EMBL/GenBank/DDBJ whole genome shotgun (WGS) entry which is preliminary data.</text>
</comment>
<feature type="coiled-coil region" evidence="14">
    <location>
        <begin position="235"/>
        <end position="269"/>
    </location>
</feature>
<dbReference type="InterPro" id="IPR003594">
    <property type="entry name" value="HATPase_dom"/>
</dbReference>
<feature type="transmembrane region" description="Helical" evidence="15">
    <location>
        <begin position="12"/>
        <end position="33"/>
    </location>
</feature>
<accession>A0A941CPD4</accession>
<dbReference type="InterPro" id="IPR036097">
    <property type="entry name" value="HisK_dim/P_sf"/>
</dbReference>
<dbReference type="SUPFAM" id="SSF55874">
    <property type="entry name" value="ATPase domain of HSP90 chaperone/DNA topoisomerase II/histidine kinase"/>
    <property type="match status" value="1"/>
</dbReference>
<dbReference type="CDD" id="cd06225">
    <property type="entry name" value="HAMP"/>
    <property type="match status" value="1"/>
</dbReference>
<keyword evidence="4" id="KW-1003">Cell membrane</keyword>
<dbReference type="PANTHER" id="PTHR45528:SF1">
    <property type="entry name" value="SENSOR HISTIDINE KINASE CPXA"/>
    <property type="match status" value="1"/>
</dbReference>
<keyword evidence="7 15" id="KW-0812">Transmembrane</keyword>
<dbReference type="PANTHER" id="PTHR45528">
    <property type="entry name" value="SENSOR HISTIDINE KINASE CPXA"/>
    <property type="match status" value="1"/>
</dbReference>
<dbReference type="InterPro" id="IPR003661">
    <property type="entry name" value="HisK_dim/P_dom"/>
</dbReference>
<dbReference type="SUPFAM" id="SSF158472">
    <property type="entry name" value="HAMP domain-like"/>
    <property type="match status" value="1"/>
</dbReference>
<dbReference type="Proteomes" id="UP000675379">
    <property type="component" value="Unassembled WGS sequence"/>
</dbReference>
<dbReference type="EC" id="2.7.13.3" evidence="3"/>
<dbReference type="PROSITE" id="PS50885">
    <property type="entry name" value="HAMP"/>
    <property type="match status" value="1"/>
</dbReference>
<evidence type="ECO:0000256" key="2">
    <source>
        <dbReference type="ARBA" id="ARBA00004651"/>
    </source>
</evidence>
<dbReference type="InterPro" id="IPR003660">
    <property type="entry name" value="HAMP_dom"/>
</dbReference>
<dbReference type="SMART" id="SM00304">
    <property type="entry name" value="HAMP"/>
    <property type="match status" value="1"/>
</dbReference>
<keyword evidence="5" id="KW-0597">Phosphoprotein</keyword>
<dbReference type="FunFam" id="1.10.287.130:FF:000001">
    <property type="entry name" value="Two-component sensor histidine kinase"/>
    <property type="match status" value="1"/>
</dbReference>
<keyword evidence="12" id="KW-0902">Two-component regulatory system</keyword>
<organism evidence="18 19">
    <name type="scientific">Proteiniclasticum sediminis</name>
    <dbReference type="NCBI Taxonomy" id="2804028"/>
    <lineage>
        <taxon>Bacteria</taxon>
        <taxon>Bacillati</taxon>
        <taxon>Bacillota</taxon>
        <taxon>Clostridia</taxon>
        <taxon>Eubacteriales</taxon>
        <taxon>Clostridiaceae</taxon>
        <taxon>Proteiniclasticum</taxon>
    </lineage>
</organism>
<dbReference type="CDD" id="cd00082">
    <property type="entry name" value="HisKA"/>
    <property type="match status" value="1"/>
</dbReference>
<dbReference type="Pfam" id="PF00512">
    <property type="entry name" value="HisKA"/>
    <property type="match status" value="1"/>
</dbReference>
<feature type="domain" description="HAMP" evidence="17">
    <location>
        <begin position="198"/>
        <end position="250"/>
    </location>
</feature>
<dbReference type="SMART" id="SM00387">
    <property type="entry name" value="HATPase_c"/>
    <property type="match status" value="1"/>
</dbReference>
<evidence type="ECO:0000256" key="13">
    <source>
        <dbReference type="ARBA" id="ARBA00023136"/>
    </source>
</evidence>
<keyword evidence="13 15" id="KW-0472">Membrane</keyword>
<dbReference type="PRINTS" id="PR00344">
    <property type="entry name" value="BCTRLSENSOR"/>
</dbReference>
<keyword evidence="14" id="KW-0175">Coiled coil</keyword>
<dbReference type="AlphaFoldDB" id="A0A941CPD4"/>
<dbReference type="Pfam" id="PF02518">
    <property type="entry name" value="HATPase_c"/>
    <property type="match status" value="1"/>
</dbReference>
<evidence type="ECO:0000256" key="5">
    <source>
        <dbReference type="ARBA" id="ARBA00022553"/>
    </source>
</evidence>
<dbReference type="SMART" id="SM00388">
    <property type="entry name" value="HisKA"/>
    <property type="match status" value="1"/>
</dbReference>
<dbReference type="EMBL" id="JAGSCS010000001">
    <property type="protein sequence ID" value="MBR0574836.1"/>
    <property type="molecule type" value="Genomic_DNA"/>
</dbReference>
<evidence type="ECO:0000256" key="9">
    <source>
        <dbReference type="ARBA" id="ARBA00022777"/>
    </source>
</evidence>